<accession>A0A0G4K8G2</accession>
<proteinExistence type="predicted"/>
<organism evidence="2 3">
    <name type="scientific">Brachyspira suanatina</name>
    <dbReference type="NCBI Taxonomy" id="381802"/>
    <lineage>
        <taxon>Bacteria</taxon>
        <taxon>Pseudomonadati</taxon>
        <taxon>Spirochaetota</taxon>
        <taxon>Spirochaetia</taxon>
        <taxon>Brachyspirales</taxon>
        <taxon>Brachyspiraceae</taxon>
        <taxon>Brachyspira</taxon>
    </lineage>
</organism>
<name>A0A0G4K8G2_9SPIR</name>
<evidence type="ECO:0000313" key="3">
    <source>
        <dbReference type="Proteomes" id="UP000043763"/>
    </source>
</evidence>
<evidence type="ECO:0008006" key="4">
    <source>
        <dbReference type="Google" id="ProtNLM"/>
    </source>
</evidence>
<gene>
    <name evidence="2" type="ORF">BRSU_1616</name>
</gene>
<dbReference type="AlphaFoldDB" id="A0A0G4K8G2"/>
<evidence type="ECO:0000313" key="2">
    <source>
        <dbReference type="EMBL" id="CRF33712.1"/>
    </source>
</evidence>
<protein>
    <recommendedName>
        <fullName evidence="4">Lipoprotein</fullName>
    </recommendedName>
</protein>
<dbReference type="EMBL" id="CVLB01000001">
    <property type="protein sequence ID" value="CRF33712.1"/>
    <property type="molecule type" value="Genomic_DNA"/>
</dbReference>
<reference evidence="3" key="1">
    <citation type="submission" date="2015-04" db="EMBL/GenBank/DDBJ databases">
        <authorList>
            <person name="Mushtaq Mamoona"/>
        </authorList>
    </citation>
    <scope>NUCLEOTIDE SEQUENCE [LARGE SCALE GENOMIC DNA]</scope>
    <source>
        <strain evidence="3">AN4859/03</strain>
    </source>
</reference>
<dbReference type="RefSeq" id="WP_048594825.1">
    <property type="nucleotide sequence ID" value="NZ_CVLB01000001.1"/>
</dbReference>
<keyword evidence="3" id="KW-1185">Reference proteome</keyword>
<dbReference type="OrthoDB" id="308659at2"/>
<dbReference type="Proteomes" id="UP000043763">
    <property type="component" value="Unassembled WGS sequence"/>
</dbReference>
<sequence length="563" mass="63467">MKKIYLLFLLIISIFMMSCGGHFFNPRYYYNKSSSSSSGEAPDTGPEKLPDDVPADEDPFKLPEDYNDPNYQFPAENFKSWLFKASFQGDKLPIYNFFNDNTRSWIPGGSDWNNIPAEYYDGKDGENYVVSGPLTIGITELKVYKYAANNPLYSSLGYLPGRMDRFNFYAINGKATSAATLKQYLIAVDTYSKFIFAFGAITGTESVLGDKIPTQFEAIEKHGDKKAFYEYDPIGYVTANGAVILYEHYKKEFTDAPTSYMPKDHNFDKRAEPTPTGHGYSPYRPLDASSTEPAPEEDQKTFKDNINAVKANYQEFKYRDYSGYMVDGTSAIDLNLWKSGNYGSLSLKSYSYTFENGTGTDVNVPNIRFVVETYNNAGAREEKTYKVKTITSKYKAIYENTANPSDTVIVSLVKVNNKDTISFNGTSLDPDFKDYGPIFTDRVIGARFEGTGDSSTRNIVYQFNSDGTEFTLTYEEEYWEWFEYKWRSKSFTYTLSRFDNDANNNYRAVYGVPQGTSGTLGDIRHGWVVLEGNNDGTIKVSGSYGTILTPGSGSSYGYAANRK</sequence>
<feature type="compositionally biased region" description="Basic and acidic residues" evidence="1">
    <location>
        <begin position="262"/>
        <end position="272"/>
    </location>
</feature>
<dbReference type="PROSITE" id="PS51257">
    <property type="entry name" value="PROKAR_LIPOPROTEIN"/>
    <property type="match status" value="1"/>
</dbReference>
<evidence type="ECO:0000256" key="1">
    <source>
        <dbReference type="SAM" id="MobiDB-lite"/>
    </source>
</evidence>
<feature type="region of interest" description="Disordered" evidence="1">
    <location>
        <begin position="262"/>
        <end position="300"/>
    </location>
</feature>
<feature type="region of interest" description="Disordered" evidence="1">
    <location>
        <begin position="35"/>
        <end position="61"/>
    </location>
</feature>